<dbReference type="EMBL" id="MPUH01000293">
    <property type="protein sequence ID" value="OMJ83744.1"/>
    <property type="molecule type" value="Genomic_DNA"/>
</dbReference>
<organism evidence="2 3">
    <name type="scientific">Stentor coeruleus</name>
    <dbReference type="NCBI Taxonomy" id="5963"/>
    <lineage>
        <taxon>Eukaryota</taxon>
        <taxon>Sar</taxon>
        <taxon>Alveolata</taxon>
        <taxon>Ciliophora</taxon>
        <taxon>Postciliodesmatophora</taxon>
        <taxon>Heterotrichea</taxon>
        <taxon>Heterotrichida</taxon>
        <taxon>Stentoridae</taxon>
        <taxon>Stentor</taxon>
    </lineage>
</organism>
<sequence length="238" mass="27611">MNIEKLQEQLKEKQKELEGVLKEFSEFQETSKSIEQALEEEISDLKSELENTLEENKNLNDNIKDLQNNTKDLQDTINELKKNFANKSAILEKNIYIVTTEKECFEAKFKGVTKLAKEYEIELEKFKDTLREKDFEIEQVTEFYHKTLEDLAITCSELESIKDSSMEDIERMKNQISELSLELAIARRKSRSFSTHTAMNAVRHQKTHLIAYSKGSAIGMVDNLISDLTSRLKTMNLS</sequence>
<comment type="caution">
    <text evidence="2">The sequence shown here is derived from an EMBL/GenBank/DDBJ whole genome shotgun (WGS) entry which is preliminary data.</text>
</comment>
<dbReference type="Gene3D" id="1.20.1170.10">
    <property type="match status" value="1"/>
</dbReference>
<feature type="coiled-coil region" evidence="1">
    <location>
        <begin position="116"/>
        <end position="189"/>
    </location>
</feature>
<protein>
    <recommendedName>
        <fullName evidence="4">NUDE domain-containing protein</fullName>
    </recommendedName>
</protein>
<evidence type="ECO:0000313" key="2">
    <source>
        <dbReference type="EMBL" id="OMJ83744.1"/>
    </source>
</evidence>
<proteinExistence type="predicted"/>
<name>A0A1R2C3Y9_9CILI</name>
<dbReference type="OrthoDB" id="5877028at2759"/>
<dbReference type="Proteomes" id="UP000187209">
    <property type="component" value="Unassembled WGS sequence"/>
</dbReference>
<accession>A0A1R2C3Y9</accession>
<reference evidence="2 3" key="1">
    <citation type="submission" date="2016-11" db="EMBL/GenBank/DDBJ databases">
        <title>The macronuclear genome of Stentor coeruleus: a giant cell with tiny introns.</title>
        <authorList>
            <person name="Slabodnick M."/>
            <person name="Ruby J.G."/>
            <person name="Reiff S.B."/>
            <person name="Swart E.C."/>
            <person name="Gosai S."/>
            <person name="Prabakaran S."/>
            <person name="Witkowska E."/>
            <person name="Larue G.E."/>
            <person name="Fisher S."/>
            <person name="Freeman R.M."/>
            <person name="Gunawardena J."/>
            <person name="Chu W."/>
            <person name="Stover N.A."/>
            <person name="Gregory B.D."/>
            <person name="Nowacki M."/>
            <person name="Derisi J."/>
            <person name="Roy S.W."/>
            <person name="Marshall W.F."/>
            <person name="Sood P."/>
        </authorList>
    </citation>
    <scope>NUCLEOTIDE SEQUENCE [LARGE SCALE GENOMIC DNA]</scope>
    <source>
        <strain evidence="2">WM001</strain>
    </source>
</reference>
<keyword evidence="1" id="KW-0175">Coiled coil</keyword>
<feature type="coiled-coil region" evidence="1">
    <location>
        <begin position="3"/>
        <end position="83"/>
    </location>
</feature>
<evidence type="ECO:0000313" key="3">
    <source>
        <dbReference type="Proteomes" id="UP000187209"/>
    </source>
</evidence>
<gene>
    <name evidence="2" type="ORF">SteCoe_15286</name>
</gene>
<dbReference type="AlphaFoldDB" id="A0A1R2C3Y9"/>
<evidence type="ECO:0000256" key="1">
    <source>
        <dbReference type="SAM" id="Coils"/>
    </source>
</evidence>
<keyword evidence="3" id="KW-1185">Reference proteome</keyword>
<evidence type="ECO:0008006" key="4">
    <source>
        <dbReference type="Google" id="ProtNLM"/>
    </source>
</evidence>